<evidence type="ECO:0000256" key="3">
    <source>
        <dbReference type="ARBA" id="ARBA00023157"/>
    </source>
</evidence>
<evidence type="ECO:0000256" key="2">
    <source>
        <dbReference type="ARBA" id="ARBA00022737"/>
    </source>
</evidence>
<dbReference type="InterPro" id="IPR051170">
    <property type="entry name" value="Neural/epithelial_adhesion"/>
</dbReference>
<dbReference type="SMART" id="SM00408">
    <property type="entry name" value="IGc2"/>
    <property type="match status" value="1"/>
</dbReference>
<keyword evidence="7" id="KW-1185">Reference proteome</keyword>
<sequence length="270" mass="30525">MGAYYCIATNGVPPTFPEVLRRHFRIPGISQDSSLGKYKDKKEEPNGLGHFSILCVSFVRVRPVLHTYTPQRRVGKHCSSHDDAVKIARVPTESLQLNECGNDTLGPIFLDRYQWKQEKSDRYVGAFMWSNNRVSPTIFVPNQLMGAPAGKNVTLECNIEAHPRAISYWNFNNSMVLSNEKYTSTIMESSYRTNMQLTIRNLQLSDFGNYRCISKNSLGETEGSIRLYEMVQPSAPPTATEIKSSANKEGECSKELINKLMTNNVKQKKS</sequence>
<dbReference type="GO" id="GO:0043005">
    <property type="term" value="C:neuron projection"/>
    <property type="evidence" value="ECO:0007669"/>
    <property type="project" value="TreeGrafter"/>
</dbReference>
<dbReference type="SUPFAM" id="SSF48726">
    <property type="entry name" value="Immunoglobulin"/>
    <property type="match status" value="1"/>
</dbReference>
<name>A0AAV7I6G8_COTGL</name>
<proteinExistence type="predicted"/>
<dbReference type="InterPro" id="IPR003598">
    <property type="entry name" value="Ig_sub2"/>
</dbReference>
<gene>
    <name evidence="6" type="ORF">KQX54_008829</name>
</gene>
<evidence type="ECO:0000313" key="6">
    <source>
        <dbReference type="EMBL" id="KAH0546350.1"/>
    </source>
</evidence>
<dbReference type="InterPro" id="IPR007110">
    <property type="entry name" value="Ig-like_dom"/>
</dbReference>
<dbReference type="PANTHER" id="PTHR12231">
    <property type="entry name" value="CTX-RELATED TYPE I TRANSMEMBRANE PROTEIN"/>
    <property type="match status" value="1"/>
</dbReference>
<dbReference type="PANTHER" id="PTHR12231:SF247">
    <property type="entry name" value="DPR-INTERACTING PROTEIN DELTA, ISOFORM D"/>
    <property type="match status" value="1"/>
</dbReference>
<dbReference type="AlphaFoldDB" id="A0AAV7I6G8"/>
<keyword evidence="3" id="KW-1015">Disulfide bond</keyword>
<dbReference type="Gene3D" id="2.60.40.10">
    <property type="entry name" value="Immunoglobulins"/>
    <property type="match status" value="1"/>
</dbReference>
<dbReference type="EMBL" id="JAHXZJ010002237">
    <property type="protein sequence ID" value="KAH0546350.1"/>
    <property type="molecule type" value="Genomic_DNA"/>
</dbReference>
<keyword evidence="2" id="KW-0677">Repeat</keyword>
<dbReference type="InterPro" id="IPR003599">
    <property type="entry name" value="Ig_sub"/>
</dbReference>
<protein>
    <recommendedName>
        <fullName evidence="5">Ig-like domain-containing protein</fullName>
    </recommendedName>
</protein>
<dbReference type="InterPro" id="IPR013783">
    <property type="entry name" value="Ig-like_fold"/>
</dbReference>
<organism evidence="6 7">
    <name type="scientific">Cotesia glomerata</name>
    <name type="common">Lepidopteran parasitic wasp</name>
    <name type="synonym">Apanteles glomeratus</name>
    <dbReference type="NCBI Taxonomy" id="32391"/>
    <lineage>
        <taxon>Eukaryota</taxon>
        <taxon>Metazoa</taxon>
        <taxon>Ecdysozoa</taxon>
        <taxon>Arthropoda</taxon>
        <taxon>Hexapoda</taxon>
        <taxon>Insecta</taxon>
        <taxon>Pterygota</taxon>
        <taxon>Neoptera</taxon>
        <taxon>Endopterygota</taxon>
        <taxon>Hymenoptera</taxon>
        <taxon>Apocrita</taxon>
        <taxon>Ichneumonoidea</taxon>
        <taxon>Braconidae</taxon>
        <taxon>Microgastrinae</taxon>
        <taxon>Cotesia</taxon>
    </lineage>
</organism>
<evidence type="ECO:0000256" key="1">
    <source>
        <dbReference type="ARBA" id="ARBA00022729"/>
    </source>
</evidence>
<comment type="caution">
    <text evidence="6">The sequence shown here is derived from an EMBL/GenBank/DDBJ whole genome shotgun (WGS) entry which is preliminary data.</text>
</comment>
<evidence type="ECO:0000259" key="5">
    <source>
        <dbReference type="PROSITE" id="PS50835"/>
    </source>
</evidence>
<dbReference type="CDD" id="cd00096">
    <property type="entry name" value="Ig"/>
    <property type="match status" value="1"/>
</dbReference>
<keyword evidence="1" id="KW-0732">Signal</keyword>
<keyword evidence="4" id="KW-0393">Immunoglobulin domain</keyword>
<dbReference type="Pfam" id="PF13927">
    <property type="entry name" value="Ig_3"/>
    <property type="match status" value="1"/>
</dbReference>
<dbReference type="Proteomes" id="UP000826195">
    <property type="component" value="Unassembled WGS sequence"/>
</dbReference>
<evidence type="ECO:0000256" key="4">
    <source>
        <dbReference type="ARBA" id="ARBA00023319"/>
    </source>
</evidence>
<reference evidence="6 7" key="1">
    <citation type="journal article" date="2021" name="J. Hered.">
        <title>A chromosome-level genome assembly of the parasitoid wasp, Cotesia glomerata (Hymenoptera: Braconidae).</title>
        <authorList>
            <person name="Pinto B.J."/>
            <person name="Weis J.J."/>
            <person name="Gamble T."/>
            <person name="Ode P.J."/>
            <person name="Paul R."/>
            <person name="Zaspel J.M."/>
        </authorList>
    </citation>
    <scope>NUCLEOTIDE SEQUENCE [LARGE SCALE GENOMIC DNA]</scope>
    <source>
        <strain evidence="6">CgM1</strain>
    </source>
</reference>
<feature type="domain" description="Ig-like" evidence="5">
    <location>
        <begin position="136"/>
        <end position="226"/>
    </location>
</feature>
<accession>A0AAV7I6G8</accession>
<dbReference type="FunFam" id="2.60.40.10:FF:000376">
    <property type="entry name" value="CLUMA_CG000981, isoform A"/>
    <property type="match status" value="1"/>
</dbReference>
<evidence type="ECO:0000313" key="7">
    <source>
        <dbReference type="Proteomes" id="UP000826195"/>
    </source>
</evidence>
<dbReference type="SMART" id="SM00409">
    <property type="entry name" value="IG"/>
    <property type="match status" value="1"/>
</dbReference>
<dbReference type="PROSITE" id="PS50835">
    <property type="entry name" value="IG_LIKE"/>
    <property type="match status" value="1"/>
</dbReference>
<dbReference type="InterPro" id="IPR036179">
    <property type="entry name" value="Ig-like_dom_sf"/>
</dbReference>